<keyword evidence="7" id="KW-0067">ATP-binding</keyword>
<keyword evidence="7" id="KW-0547">Nucleotide-binding</keyword>
<sequence length="1081" mass="123340">MEALEKSQTIRILFATKSCAVSYCLQLLTGQISEDPVYVLSYTWTADLNDVFYEDGWADKEVPTKRIRLDGPVKTISSYNYLHGKRVRVIFYLIGGVITGAIKARIWPVFVCEFSKEGDLTNLCKSLWFGEPLQTRVLSETLHELDTFAIHADIIQCLLTTHRASPKTTHCKVDANYKDNGLIQLNKKMERDHLISLYAHYERNVLAAYRRIYWGYSCTPFWYVARFGPYEKTLVLAMRYYFLQTETSYMTVTDKVYDLQAIKDLLETYNVPERANLSGYSISDLITFEKLSAFCCSSMYTRGIVAINAPLYISSRISIDVSEIESVITYITNDRKGLRVSDREFVDYIYLAYFECFNRKQIKEHLNAVICNSVEQVPIIANMSRLGLQAVDNFFTHVRSRVNINDYISKNVICDFRTLTNAMAVKYIKEKTYAIVNKSVCSRLDVVGICDSAISLTHRIEDIEKVFGKLGWLSTKSFINNVCFSSNDNESDVSVEAIKAANQANSINSHKPAWEYNHSITRTLLFFCSTNIQGNNSLTATYKSPFQALLGCTKISGPIPVYRISLPQGRQSFALIVYDFWKCVTDIYTQNEMLSVMESITGKEKLPLCFRDMKVTNELLATVKCSGIASSIPDEQMYINRNELFNSTLAVSNIILDVDFHVRKAIPKGVLHAGMRAFRHGALTAVQLLFCNSAVDINSYPCYFYKSSCNITESMCDVDENCDIVENYNVDEYNLYETVEMNDVDDEMWLCDIVNNIQQYTKSEESETIPDIYNTNTCSCNKNLGFRVCIPVPPPYVLTGPSTLKAIAKIVQQAVLLENDFVKHMGKYLKDFSFIDTGVYSHGHSLRLPFFSKVTHNTTFYGRLLPFYVIPDVCSDILSFISAHSNPENFHFHSKPSFNYDTIIVLHNITGEYADFFERKVAYNKEVFGTPKVSLEKTLQSHGLETVDAHTIEAFIDSIVIESIIQYIHLHFPGREREYSMTSSKCIVVKRDWVLLQLTHCLKTSGRQGFTCLRYPHRGGRTAPRNFISLRVDHHNRLSVSLSQQCFATKCDSNRMHTIFTLQLPNGTRGDVNHITETIET</sequence>
<dbReference type="GO" id="GO:0006260">
    <property type="term" value="P:DNA replication"/>
    <property type="evidence" value="ECO:0007669"/>
    <property type="project" value="UniProtKB-KW"/>
</dbReference>
<keyword evidence="8" id="KW-1185">Reference proteome</keyword>
<keyword evidence="5" id="KW-0863">Zinc-finger</keyword>
<organismHost>
    <name type="scientific">Chlorocebus aethiops</name>
    <name type="common">Green monkey</name>
    <name type="synonym">Cercopithecus aethiops</name>
    <dbReference type="NCBI Taxonomy" id="9534"/>
</organismHost>
<accession>Q9E210</accession>
<proteinExistence type="inferred from homology"/>
<dbReference type="KEGG" id="vg:920536"/>
<evidence type="ECO:0000256" key="2">
    <source>
        <dbReference type="ARBA" id="ARBA00022679"/>
    </source>
</evidence>
<evidence type="ECO:0000313" key="8">
    <source>
        <dbReference type="Proteomes" id="UP000159358"/>
    </source>
</evidence>
<keyword evidence="7" id="KW-0347">Helicase</keyword>
<evidence type="ECO:0000256" key="1">
    <source>
        <dbReference type="ARBA" id="ARBA00022562"/>
    </source>
</evidence>
<dbReference type="GO" id="GO:0004386">
    <property type="term" value="F:helicase activity"/>
    <property type="evidence" value="ECO:0007669"/>
    <property type="project" value="UniProtKB-KW"/>
</dbReference>
<keyword evidence="1" id="KW-1048">Host nucleus</keyword>
<reference evidence="7 8" key="1">
    <citation type="journal article" date="2001" name="Virology">
        <title>The DNA sequence of the simian varicella virus genome.</title>
        <authorList>
            <person name="Gray W.L."/>
            <person name="Starnes H.B."/>
            <person name="White M.W."/>
            <person name="Mahalingam R."/>
        </authorList>
    </citation>
    <scope>NUCLEOTIDE SEQUENCE [LARGE SCALE GENOMIC DNA]</scope>
</reference>
<keyword evidence="4" id="KW-0479">Metal-binding</keyword>
<protein>
    <submittedName>
        <fullName evidence="7">DNA helicase-primase complex component</fullName>
    </submittedName>
</protein>
<keyword evidence="2" id="KW-0808">Transferase</keyword>
<keyword evidence="6" id="KW-0862">Zinc</keyword>
<dbReference type="GO" id="GO:0003899">
    <property type="term" value="F:DNA-directed RNA polymerase activity"/>
    <property type="evidence" value="ECO:0007669"/>
    <property type="project" value="InterPro"/>
</dbReference>
<evidence type="ECO:0000256" key="4">
    <source>
        <dbReference type="ARBA" id="ARBA00022723"/>
    </source>
</evidence>
<dbReference type="RefSeq" id="NP_077420.1">
    <property type="nucleotide sequence ID" value="NC_002686.2"/>
</dbReference>
<dbReference type="EMBL" id="AF275348">
    <property type="protein sequence ID" value="AAG27235.1"/>
    <property type="molecule type" value="Genomic_DNA"/>
</dbReference>
<dbReference type="Proteomes" id="UP000159358">
    <property type="component" value="Segment"/>
</dbReference>
<keyword evidence="7" id="KW-0378">Hydrolase</keyword>
<dbReference type="InterPro" id="IPR033685">
    <property type="entry name" value="HSV_PRIM"/>
</dbReference>
<dbReference type="GeneID" id="920536"/>
<evidence type="ECO:0000256" key="3">
    <source>
        <dbReference type="ARBA" id="ARBA00022705"/>
    </source>
</evidence>
<dbReference type="HAMAP" id="MF_04011">
    <property type="entry name" value="HSV_PRIM"/>
    <property type="match status" value="1"/>
</dbReference>
<evidence type="ECO:0000256" key="5">
    <source>
        <dbReference type="ARBA" id="ARBA00022771"/>
    </source>
</evidence>
<organism evidence="7 8">
    <name type="scientific">Cercopithecine herpesvirus 9 (strain DHV)</name>
    <name type="common">CeHV-9</name>
    <name type="synonym">Simian varicella virus</name>
    <dbReference type="NCBI Taxonomy" id="36348"/>
    <lineage>
        <taxon>Viruses</taxon>
        <taxon>Duplodnaviria</taxon>
        <taxon>Heunggongvirae</taxon>
        <taxon>Peploviricota</taxon>
        <taxon>Herviviricetes</taxon>
        <taxon>Herpesvirales</taxon>
        <taxon>Orthoherpesviridae</taxon>
        <taxon>Alphaherpesvirinae</taxon>
        <taxon>Varicellovirus</taxon>
        <taxon>Varicellovirus cercopithecinealpha9</taxon>
    </lineage>
</organism>
<name>Q9E210_CHV9D</name>
<dbReference type="GO" id="GO:0039686">
    <property type="term" value="P:bidirectional double-stranded viral DNA replication"/>
    <property type="evidence" value="ECO:0007669"/>
    <property type="project" value="InterPro"/>
</dbReference>
<dbReference type="Pfam" id="PF03121">
    <property type="entry name" value="Herpes_UL52"/>
    <property type="match status" value="1"/>
</dbReference>
<evidence type="ECO:0000313" key="7">
    <source>
        <dbReference type="EMBL" id="AAG27235.1"/>
    </source>
</evidence>
<evidence type="ECO:0000256" key="6">
    <source>
        <dbReference type="ARBA" id="ARBA00022833"/>
    </source>
</evidence>
<keyword evidence="3" id="KW-0235">DNA replication</keyword>
<dbReference type="GO" id="GO:0008270">
    <property type="term" value="F:zinc ion binding"/>
    <property type="evidence" value="ECO:0007669"/>
    <property type="project" value="UniProtKB-KW"/>
</dbReference>